<dbReference type="Pfam" id="PF25597">
    <property type="entry name" value="SH3_retrovirus"/>
    <property type="match status" value="1"/>
</dbReference>
<evidence type="ECO:0000313" key="5">
    <source>
        <dbReference type="Proteomes" id="UP000075243"/>
    </source>
</evidence>
<dbReference type="GO" id="GO:0016787">
    <property type="term" value="F:hydrolase activity"/>
    <property type="evidence" value="ECO:0007669"/>
    <property type="project" value="UniProtKB-KW"/>
</dbReference>
<dbReference type="InterPro" id="IPR043502">
    <property type="entry name" value="DNA/RNA_pol_sf"/>
</dbReference>
<dbReference type="InterPro" id="IPR013103">
    <property type="entry name" value="RVT_2"/>
</dbReference>
<name>A0A151T8B9_CAJCA</name>
<dbReference type="InterPro" id="IPR012337">
    <property type="entry name" value="RNaseH-like_sf"/>
</dbReference>
<dbReference type="InterPro" id="IPR036397">
    <property type="entry name" value="RNaseH_sf"/>
</dbReference>
<dbReference type="Proteomes" id="UP000075243">
    <property type="component" value="Chromosome 7"/>
</dbReference>
<evidence type="ECO:0000256" key="2">
    <source>
        <dbReference type="ARBA" id="ARBA00022801"/>
    </source>
</evidence>
<feature type="domain" description="Integrase catalytic" evidence="3">
    <location>
        <begin position="10"/>
        <end position="181"/>
    </location>
</feature>
<dbReference type="PROSITE" id="PS50994">
    <property type="entry name" value="INTEGRASE"/>
    <property type="match status" value="1"/>
</dbReference>
<keyword evidence="5" id="KW-1185">Reference proteome</keyword>
<dbReference type="Gramene" id="C.cajan_17364.t">
    <property type="protein sequence ID" value="C.cajan_17364.t.cds1"/>
    <property type="gene ID" value="C.cajan_17364"/>
</dbReference>
<dbReference type="EMBL" id="CM003609">
    <property type="protein sequence ID" value="KYP63308.1"/>
    <property type="molecule type" value="Genomic_DNA"/>
</dbReference>
<evidence type="ECO:0000259" key="3">
    <source>
        <dbReference type="PROSITE" id="PS50994"/>
    </source>
</evidence>
<keyword evidence="1" id="KW-0479">Metal-binding</keyword>
<dbReference type="GO" id="GO:0003676">
    <property type="term" value="F:nucleic acid binding"/>
    <property type="evidence" value="ECO:0007669"/>
    <property type="project" value="InterPro"/>
</dbReference>
<reference evidence="4 5" key="1">
    <citation type="journal article" date="2012" name="Nat. Biotechnol.">
        <title>Draft genome sequence of pigeonpea (Cajanus cajan), an orphan legume crop of resource-poor farmers.</title>
        <authorList>
            <person name="Varshney R.K."/>
            <person name="Chen W."/>
            <person name="Li Y."/>
            <person name="Bharti A.K."/>
            <person name="Saxena R.K."/>
            <person name="Schlueter J.A."/>
            <person name="Donoghue M.T."/>
            <person name="Azam S."/>
            <person name="Fan G."/>
            <person name="Whaley A.M."/>
            <person name="Farmer A.D."/>
            <person name="Sheridan J."/>
            <person name="Iwata A."/>
            <person name="Tuteja R."/>
            <person name="Penmetsa R.V."/>
            <person name="Wu W."/>
            <person name="Upadhyaya H.D."/>
            <person name="Yang S.P."/>
            <person name="Shah T."/>
            <person name="Saxena K.B."/>
            <person name="Michael T."/>
            <person name="McCombie W.R."/>
            <person name="Yang B."/>
            <person name="Zhang G."/>
            <person name="Yang H."/>
            <person name="Wang J."/>
            <person name="Spillane C."/>
            <person name="Cook D.R."/>
            <person name="May G.D."/>
            <person name="Xu X."/>
            <person name="Jackson S.A."/>
        </authorList>
    </citation>
    <scope>NUCLEOTIDE SEQUENCE [LARGE SCALE GENOMIC DNA]</scope>
    <source>
        <strain evidence="5">cv. Asha</strain>
    </source>
</reference>
<dbReference type="InterPro" id="IPR057670">
    <property type="entry name" value="SH3_retrovirus"/>
</dbReference>
<protein>
    <submittedName>
        <fullName evidence="4">Retrovirus-related Pol polyprotein from transposon TNT 1-94</fullName>
    </submittedName>
</protein>
<dbReference type="InterPro" id="IPR039537">
    <property type="entry name" value="Retrotran_Ty1/copia-like"/>
</dbReference>
<dbReference type="GO" id="GO:0015074">
    <property type="term" value="P:DNA integration"/>
    <property type="evidence" value="ECO:0007669"/>
    <property type="project" value="InterPro"/>
</dbReference>
<evidence type="ECO:0000256" key="1">
    <source>
        <dbReference type="ARBA" id="ARBA00022723"/>
    </source>
</evidence>
<dbReference type="SUPFAM" id="SSF56672">
    <property type="entry name" value="DNA/RNA polymerases"/>
    <property type="match status" value="1"/>
</dbReference>
<dbReference type="OMA" id="TYRESIC"/>
<dbReference type="Pfam" id="PF00665">
    <property type="entry name" value="rve"/>
    <property type="match status" value="1"/>
</dbReference>
<proteinExistence type="predicted"/>
<dbReference type="SUPFAM" id="SSF53098">
    <property type="entry name" value="Ribonuclease H-like"/>
    <property type="match status" value="1"/>
</dbReference>
<dbReference type="PANTHER" id="PTHR42648">
    <property type="entry name" value="TRANSPOSASE, PUTATIVE-RELATED"/>
    <property type="match status" value="1"/>
</dbReference>
<dbReference type="AlphaFoldDB" id="A0A151T8B9"/>
<dbReference type="Pfam" id="PF07727">
    <property type="entry name" value="RVT_2"/>
    <property type="match status" value="1"/>
</dbReference>
<sequence>MGKASRLKFSTSTHSSGGVLDYVHSDLWGPSRTESHGGARYFLSIVDDFSRKVWVYFLKQKNEVFDRFKEWKVLVETQIGRNLKKLRTDNGLEFCDEKFSKFCRENGVARHKTVRGTPQKNGLVERFNRTILERVRCMLNHAGLPKSFWAEAVSSAVYCINRCPSTALEFKTPQEVWSGRKVDYSELRVFGCIAYAHIKQDKLEPRALKFIFIGYPEGVKGYRLWCLEPGYKKCLISRDVVFNEIEMANLVKPSKVEIHEKSQDQTIKIEVEFTVITEAKAATQRQQHILQQELDDEERSIQSYSLARDRERRAHKAPQRYGHADLVSFAFTVGLDLEDHDEPKSYSEAMRSKDKNSWLKAMKEEMGSLEKNQTWILVDKPKEQKIVGSKWIFKRKKGILGIEKARFKERLVARGFTQREGLDYKEIFSPVVKHNSIRMILAMVTHFDMELEQMDVRTAFLHGELDETIYMKQPDGFIKEGTENQVCLLKRSLYGLKQSPRMWYKRFDEYMEKIGF</sequence>
<organism evidence="4 5">
    <name type="scientific">Cajanus cajan</name>
    <name type="common">Pigeon pea</name>
    <name type="synonym">Cajanus indicus</name>
    <dbReference type="NCBI Taxonomy" id="3821"/>
    <lineage>
        <taxon>Eukaryota</taxon>
        <taxon>Viridiplantae</taxon>
        <taxon>Streptophyta</taxon>
        <taxon>Embryophyta</taxon>
        <taxon>Tracheophyta</taxon>
        <taxon>Spermatophyta</taxon>
        <taxon>Magnoliopsida</taxon>
        <taxon>eudicotyledons</taxon>
        <taxon>Gunneridae</taxon>
        <taxon>Pentapetalae</taxon>
        <taxon>rosids</taxon>
        <taxon>fabids</taxon>
        <taxon>Fabales</taxon>
        <taxon>Fabaceae</taxon>
        <taxon>Papilionoideae</taxon>
        <taxon>50 kb inversion clade</taxon>
        <taxon>NPAAA clade</taxon>
        <taxon>indigoferoid/millettioid clade</taxon>
        <taxon>Phaseoleae</taxon>
        <taxon>Cajanus</taxon>
    </lineage>
</organism>
<gene>
    <name evidence="4" type="ORF">KK1_017877</name>
</gene>
<accession>A0A151T8B9</accession>
<dbReference type="Gene3D" id="3.30.420.10">
    <property type="entry name" value="Ribonuclease H-like superfamily/Ribonuclease H"/>
    <property type="match status" value="1"/>
</dbReference>
<dbReference type="InterPro" id="IPR001584">
    <property type="entry name" value="Integrase_cat-core"/>
</dbReference>
<keyword evidence="2" id="KW-0378">Hydrolase</keyword>
<evidence type="ECO:0000313" key="4">
    <source>
        <dbReference type="EMBL" id="KYP63308.1"/>
    </source>
</evidence>
<dbReference type="PANTHER" id="PTHR42648:SF28">
    <property type="entry name" value="TRANSPOSON-ENCODED PROTEIN WITH RIBONUCLEASE H-LIKE AND RETROVIRUS ZINC FINGER-LIKE DOMAINS"/>
    <property type="match status" value="1"/>
</dbReference>
<dbReference type="GO" id="GO:0046872">
    <property type="term" value="F:metal ion binding"/>
    <property type="evidence" value="ECO:0007669"/>
    <property type="project" value="UniProtKB-KW"/>
</dbReference>